<organism evidence="1 2">
    <name type="scientific">Racocetra persica</name>
    <dbReference type="NCBI Taxonomy" id="160502"/>
    <lineage>
        <taxon>Eukaryota</taxon>
        <taxon>Fungi</taxon>
        <taxon>Fungi incertae sedis</taxon>
        <taxon>Mucoromycota</taxon>
        <taxon>Glomeromycotina</taxon>
        <taxon>Glomeromycetes</taxon>
        <taxon>Diversisporales</taxon>
        <taxon>Gigasporaceae</taxon>
        <taxon>Racocetra</taxon>
    </lineage>
</organism>
<name>A0ACA9RAB3_9GLOM</name>
<reference evidence="1" key="1">
    <citation type="submission" date="2021-06" db="EMBL/GenBank/DDBJ databases">
        <authorList>
            <person name="Kallberg Y."/>
            <person name="Tangrot J."/>
            <person name="Rosling A."/>
        </authorList>
    </citation>
    <scope>NUCLEOTIDE SEQUENCE</scope>
    <source>
        <strain evidence="1">MA461A</strain>
    </source>
</reference>
<dbReference type="EMBL" id="CAJVQC010047161">
    <property type="protein sequence ID" value="CAG8784263.1"/>
    <property type="molecule type" value="Genomic_DNA"/>
</dbReference>
<gene>
    <name evidence="1" type="ORF">RPERSI_LOCUS18044</name>
</gene>
<proteinExistence type="predicted"/>
<dbReference type="Proteomes" id="UP000789920">
    <property type="component" value="Unassembled WGS sequence"/>
</dbReference>
<comment type="caution">
    <text evidence="1">The sequence shown here is derived from an EMBL/GenBank/DDBJ whole genome shotgun (WGS) entry which is preliminary data.</text>
</comment>
<protein>
    <submittedName>
        <fullName evidence="1">32834_t:CDS:1</fullName>
    </submittedName>
</protein>
<keyword evidence="2" id="KW-1185">Reference proteome</keyword>
<evidence type="ECO:0000313" key="2">
    <source>
        <dbReference type="Proteomes" id="UP000789920"/>
    </source>
</evidence>
<feature type="non-terminal residue" evidence="1">
    <location>
        <position position="64"/>
    </location>
</feature>
<accession>A0ACA9RAB3</accession>
<sequence>MRAIPDMTRERISTLLEEGGLDVLPRPGRPKILTQSHERKIARFFKSGQCLNAVQAQKKLVSEE</sequence>
<evidence type="ECO:0000313" key="1">
    <source>
        <dbReference type="EMBL" id="CAG8784263.1"/>
    </source>
</evidence>